<comment type="caution">
    <text evidence="1">The sequence shown here is derived from an EMBL/GenBank/DDBJ whole genome shotgun (WGS) entry which is preliminary data.</text>
</comment>
<reference evidence="1" key="3">
    <citation type="submission" date="2023-05" db="EMBL/GenBank/DDBJ databases">
        <authorList>
            <person name="Smith C.H."/>
        </authorList>
    </citation>
    <scope>NUCLEOTIDE SEQUENCE</scope>
    <source>
        <strain evidence="1">CHS0354</strain>
        <tissue evidence="1">Mantle</tissue>
    </source>
</reference>
<dbReference type="EMBL" id="JAEAOA010000745">
    <property type="protein sequence ID" value="KAK3588120.1"/>
    <property type="molecule type" value="Genomic_DNA"/>
</dbReference>
<proteinExistence type="predicted"/>
<gene>
    <name evidence="1" type="ORF">CHS0354_012177</name>
</gene>
<organism evidence="1 2">
    <name type="scientific">Potamilus streckersoni</name>
    <dbReference type="NCBI Taxonomy" id="2493646"/>
    <lineage>
        <taxon>Eukaryota</taxon>
        <taxon>Metazoa</taxon>
        <taxon>Spiralia</taxon>
        <taxon>Lophotrochozoa</taxon>
        <taxon>Mollusca</taxon>
        <taxon>Bivalvia</taxon>
        <taxon>Autobranchia</taxon>
        <taxon>Heteroconchia</taxon>
        <taxon>Palaeoheterodonta</taxon>
        <taxon>Unionida</taxon>
        <taxon>Unionoidea</taxon>
        <taxon>Unionidae</taxon>
        <taxon>Ambleminae</taxon>
        <taxon>Lampsilini</taxon>
        <taxon>Potamilus</taxon>
    </lineage>
</organism>
<dbReference type="Proteomes" id="UP001195483">
    <property type="component" value="Unassembled WGS sequence"/>
</dbReference>
<evidence type="ECO:0000313" key="2">
    <source>
        <dbReference type="Proteomes" id="UP001195483"/>
    </source>
</evidence>
<sequence length="103" mass="11623">MTDLEPERSKIHSACNIQYQGKISNKEIAIERRSVNISHPLDIIRSYLSAFVSCQAKTGASLIDDEKGNCLRGSLIDDENCNYIRVSLIDDEKGNCLRGFFNR</sequence>
<name>A0AAE0VT69_9BIVA</name>
<dbReference type="AlphaFoldDB" id="A0AAE0VT69"/>
<accession>A0AAE0VT69</accession>
<reference evidence="1" key="2">
    <citation type="journal article" date="2021" name="Genome Biol. Evol.">
        <title>Developing a high-quality reference genome for a parasitic bivalve with doubly uniparental inheritance (Bivalvia: Unionida).</title>
        <authorList>
            <person name="Smith C.H."/>
        </authorList>
    </citation>
    <scope>NUCLEOTIDE SEQUENCE</scope>
    <source>
        <strain evidence="1">CHS0354</strain>
        <tissue evidence="1">Mantle</tissue>
    </source>
</reference>
<keyword evidence="2" id="KW-1185">Reference proteome</keyword>
<reference evidence="1" key="1">
    <citation type="journal article" date="2021" name="Genome Biol. Evol.">
        <title>A High-Quality Reference Genome for a Parasitic Bivalve with Doubly Uniparental Inheritance (Bivalvia: Unionida).</title>
        <authorList>
            <person name="Smith C.H."/>
        </authorList>
    </citation>
    <scope>NUCLEOTIDE SEQUENCE</scope>
    <source>
        <strain evidence="1">CHS0354</strain>
    </source>
</reference>
<protein>
    <submittedName>
        <fullName evidence="1">Uncharacterized protein</fullName>
    </submittedName>
</protein>
<evidence type="ECO:0000313" key="1">
    <source>
        <dbReference type="EMBL" id="KAK3588120.1"/>
    </source>
</evidence>